<dbReference type="AlphaFoldDB" id="A0A0L6UY28"/>
<sequence>MSQNKTVKGGLTISGDNFSLFIFHENRFSPELGTLGTLNPENLRIYFRLRRCFLRKKDHHFNFQVLQILCVSICHNSIKFFTPPCLNTHIQAFHTPTQAENGTDKKRHKLLLASQKKITNSRLYITFPFKKKHEKINNSWTHGINDLNGGFGLGCLVNSKITTKSKTGISWSNLIPDTVSCYISNWKNLISRSTKLVNIHRIHQGSRKNKHSKSPSLSIGEESIKFLGQPTSTMWECAEQNSVFSQVCLQCIQWDCDIYHLQKKRVAFDNNKMVLHPQCCVKWAEGGMSPLITETVPRVSWEHKLKDFYQHNKNWDAAGTIMLKCSPLPILLALIELAICKNYTSANHGIVINYMSSVQETLDLTSRLARPNQILDKACALNKTLCSRSGIITLFLLRKVTSESQKHFTKYSQLQFSNIIIFFPARINSSYITVNFSELKSLIDDLNKHTTEPDNSGEWMEQQRNKE</sequence>
<reference evidence="1 2" key="1">
    <citation type="submission" date="2015-08" db="EMBL/GenBank/DDBJ databases">
        <title>Next Generation Sequencing and Analysis of the Genome of Puccinia sorghi L Schw, the Causal Agent of Maize Common Rust.</title>
        <authorList>
            <person name="Rochi L."/>
            <person name="Burguener G."/>
            <person name="Darino M."/>
            <person name="Turjanski A."/>
            <person name="Kreff E."/>
            <person name="Dieguez M.J."/>
            <person name="Sacco F."/>
        </authorList>
    </citation>
    <scope>NUCLEOTIDE SEQUENCE [LARGE SCALE GENOMIC DNA]</scope>
    <source>
        <strain evidence="1 2">RO10H11247</strain>
    </source>
</reference>
<comment type="caution">
    <text evidence="1">The sequence shown here is derived from an EMBL/GenBank/DDBJ whole genome shotgun (WGS) entry which is preliminary data.</text>
</comment>
<gene>
    <name evidence="1" type="ORF">VP01_344g4</name>
</gene>
<evidence type="ECO:0000313" key="1">
    <source>
        <dbReference type="EMBL" id="KNZ52780.1"/>
    </source>
</evidence>
<dbReference type="Proteomes" id="UP000037035">
    <property type="component" value="Unassembled WGS sequence"/>
</dbReference>
<dbReference type="EMBL" id="LAVV01008446">
    <property type="protein sequence ID" value="KNZ52780.1"/>
    <property type="molecule type" value="Genomic_DNA"/>
</dbReference>
<accession>A0A0L6UY28</accession>
<dbReference type="VEuPathDB" id="FungiDB:VP01_344g4"/>
<protein>
    <submittedName>
        <fullName evidence="1">Uncharacterized protein</fullName>
    </submittedName>
</protein>
<name>A0A0L6UY28_9BASI</name>
<proteinExistence type="predicted"/>
<keyword evidence="2" id="KW-1185">Reference proteome</keyword>
<evidence type="ECO:0000313" key="2">
    <source>
        <dbReference type="Proteomes" id="UP000037035"/>
    </source>
</evidence>
<organism evidence="1 2">
    <name type="scientific">Puccinia sorghi</name>
    <dbReference type="NCBI Taxonomy" id="27349"/>
    <lineage>
        <taxon>Eukaryota</taxon>
        <taxon>Fungi</taxon>
        <taxon>Dikarya</taxon>
        <taxon>Basidiomycota</taxon>
        <taxon>Pucciniomycotina</taxon>
        <taxon>Pucciniomycetes</taxon>
        <taxon>Pucciniales</taxon>
        <taxon>Pucciniaceae</taxon>
        <taxon>Puccinia</taxon>
    </lineage>
</organism>